<proteinExistence type="predicted"/>
<keyword evidence="2" id="KW-1133">Transmembrane helix</keyword>
<feature type="region of interest" description="Disordered" evidence="1">
    <location>
        <begin position="45"/>
        <end position="71"/>
    </location>
</feature>
<dbReference type="RefSeq" id="WP_160901509.1">
    <property type="nucleotide sequence ID" value="NZ_CP102850.1"/>
</dbReference>
<dbReference type="EMBL" id="WMBR01000002">
    <property type="protein sequence ID" value="MXP21305.1"/>
    <property type="molecule type" value="Genomic_DNA"/>
</dbReference>
<evidence type="ECO:0000313" key="3">
    <source>
        <dbReference type="EMBL" id="MXP21305.1"/>
    </source>
</evidence>
<keyword evidence="4" id="KW-1185">Reference proteome</keyword>
<evidence type="ECO:0000313" key="4">
    <source>
        <dbReference type="Proteomes" id="UP000475545"/>
    </source>
</evidence>
<evidence type="ECO:0000256" key="1">
    <source>
        <dbReference type="SAM" id="MobiDB-lite"/>
    </source>
</evidence>
<dbReference type="AlphaFoldDB" id="A0A6L7GRI3"/>
<sequence length="94" mass="10871">MRYDDHMWGNSWGWGEWILMTSLMVVFWAAVIAAIVSAVRYLAGSRRNSDGQPDQPPSSPPQSRAEEVLGERFARGEIEEDEYRSRMSTLREHR</sequence>
<keyword evidence="2" id="KW-0472">Membrane</keyword>
<name>A0A6L7GRI3_9ACTN</name>
<evidence type="ECO:0000256" key="2">
    <source>
        <dbReference type="SAM" id="Phobius"/>
    </source>
</evidence>
<feature type="transmembrane region" description="Helical" evidence="2">
    <location>
        <begin position="17"/>
        <end position="39"/>
    </location>
</feature>
<dbReference type="Proteomes" id="UP000475545">
    <property type="component" value="Unassembled WGS sequence"/>
</dbReference>
<keyword evidence="2" id="KW-0812">Transmembrane</keyword>
<comment type="caution">
    <text evidence="3">The sequence shown here is derived from an EMBL/GenBank/DDBJ whole genome shotgun (WGS) entry which is preliminary data.</text>
</comment>
<protein>
    <submittedName>
        <fullName evidence="3">SHOCT domain-containing protein</fullName>
    </submittedName>
</protein>
<gene>
    <name evidence="3" type="ORF">GIY30_08055</name>
</gene>
<reference evidence="3 4" key="1">
    <citation type="submission" date="2019-11" db="EMBL/GenBank/DDBJ databases">
        <title>Gordonia sp. nov., a novel actinobacterium isolated from mangrove soil in Hainan.</title>
        <authorList>
            <person name="Huang X."/>
            <person name="Xie Y."/>
            <person name="Chu X."/>
            <person name="Xiao K."/>
        </authorList>
    </citation>
    <scope>NUCLEOTIDE SEQUENCE [LARGE SCALE GENOMIC DNA]</scope>
    <source>
        <strain evidence="3 4">HNM0687</strain>
    </source>
</reference>
<accession>A0A6L7GRI3</accession>
<organism evidence="3 4">
    <name type="scientific">Gordonia mangrovi</name>
    <dbReference type="NCBI Taxonomy" id="2665643"/>
    <lineage>
        <taxon>Bacteria</taxon>
        <taxon>Bacillati</taxon>
        <taxon>Actinomycetota</taxon>
        <taxon>Actinomycetes</taxon>
        <taxon>Mycobacteriales</taxon>
        <taxon>Gordoniaceae</taxon>
        <taxon>Gordonia</taxon>
    </lineage>
</organism>